<dbReference type="RefSeq" id="WP_209333340.1">
    <property type="nucleotide sequence ID" value="NZ_JAGIYY010000001.1"/>
</dbReference>
<dbReference type="InterPro" id="IPR028082">
    <property type="entry name" value="Peripla_BP_I"/>
</dbReference>
<keyword evidence="2" id="KW-0732">Signal</keyword>
<gene>
    <name evidence="4" type="ORF">J5Y06_01490</name>
</gene>
<dbReference type="Proteomes" id="UP000666240">
    <property type="component" value="Unassembled WGS sequence"/>
</dbReference>
<dbReference type="PROSITE" id="PS51318">
    <property type="entry name" value="TAT"/>
    <property type="match status" value="1"/>
</dbReference>
<evidence type="ECO:0000259" key="3">
    <source>
        <dbReference type="Pfam" id="PF13458"/>
    </source>
</evidence>
<name>A0A8J7R4K8_9HYPH</name>
<dbReference type="EMBL" id="JAGIYY010000001">
    <property type="protein sequence ID" value="MBP0437322.1"/>
    <property type="molecule type" value="Genomic_DNA"/>
</dbReference>
<protein>
    <submittedName>
        <fullName evidence="4">Substrate-binding protein</fullName>
    </submittedName>
</protein>
<dbReference type="Gene3D" id="3.40.50.2300">
    <property type="match status" value="2"/>
</dbReference>
<dbReference type="AlphaFoldDB" id="A0A8J7R4K8"/>
<dbReference type="SUPFAM" id="SSF53822">
    <property type="entry name" value="Periplasmic binding protein-like I"/>
    <property type="match status" value="1"/>
</dbReference>
<evidence type="ECO:0000256" key="1">
    <source>
        <dbReference type="ARBA" id="ARBA00010062"/>
    </source>
</evidence>
<dbReference type="InterPro" id="IPR006311">
    <property type="entry name" value="TAT_signal"/>
</dbReference>
<reference evidence="4" key="1">
    <citation type="submission" date="2021-03" db="EMBL/GenBank/DDBJ databases">
        <title>Genome sequencing and assembly of Tianweitania sediminis.</title>
        <authorList>
            <person name="Chhetri G."/>
        </authorList>
    </citation>
    <scope>NUCLEOTIDE SEQUENCE</scope>
    <source>
        <strain evidence="4">Z8</strain>
    </source>
</reference>
<evidence type="ECO:0000313" key="4">
    <source>
        <dbReference type="EMBL" id="MBP0437322.1"/>
    </source>
</evidence>
<dbReference type="InterPro" id="IPR028081">
    <property type="entry name" value="Leu-bd"/>
</dbReference>
<dbReference type="PANTHER" id="PTHR47628">
    <property type="match status" value="1"/>
</dbReference>
<proteinExistence type="inferred from homology"/>
<evidence type="ECO:0000313" key="5">
    <source>
        <dbReference type="Proteomes" id="UP000666240"/>
    </source>
</evidence>
<organism evidence="4 5">
    <name type="scientific">Tianweitania sediminis</name>
    <dbReference type="NCBI Taxonomy" id="1502156"/>
    <lineage>
        <taxon>Bacteria</taxon>
        <taxon>Pseudomonadati</taxon>
        <taxon>Pseudomonadota</taxon>
        <taxon>Alphaproteobacteria</taxon>
        <taxon>Hyphomicrobiales</taxon>
        <taxon>Phyllobacteriaceae</taxon>
        <taxon>Tianweitania</taxon>
    </lineage>
</organism>
<feature type="domain" description="Leucine-binding protein" evidence="3">
    <location>
        <begin position="36"/>
        <end position="372"/>
    </location>
</feature>
<dbReference type="Pfam" id="PF13458">
    <property type="entry name" value="Peripla_BP_6"/>
    <property type="match status" value="1"/>
</dbReference>
<comment type="similarity">
    <text evidence="1">Belongs to the leucine-binding protein family.</text>
</comment>
<accession>A0A8J7R4K8</accession>
<sequence length="394" mass="42399">MKKEITRRNVLKSAGALATMAGAGIGMPGILRAADTMKIGLSIPITGLQAILGETLLNCYRLAADELNAKNGIAGRQIELVVEDNQTTTKGAIDKARKLIGQDKVDVVMGTIISLERSATLSVTSRAKKLFFYPTNFEGGECSPYFVATGPIPMQQVDPMAPWITETLGKTVYIMGSDYAWPRKMTEAISASLEKNGGKVVGADFYPFGTQDFGPAFQRINGEKPDVVWSMVVGNDAVTQMKQYRSFEIQQPLIAPLDEVFNKDALPPGVAAGTYAPQPYWMSIDNPANKAFISGFRERFGQDKMVNGIGEGGYNGLHLYALAAEKAGSFEDDAVLAALPSVEFDAPQGLVRIEASNNHCVVNSFVGQAAQDGIGYDVAKAFGTIKPVTEYCKL</sequence>
<dbReference type="CDD" id="cd06331">
    <property type="entry name" value="PBP1_AmiC-like"/>
    <property type="match status" value="1"/>
</dbReference>
<dbReference type="PANTHER" id="PTHR47628:SF1">
    <property type="entry name" value="ALIPHATIC AMIDASE EXPRESSION-REGULATING PROTEIN"/>
    <property type="match status" value="1"/>
</dbReference>
<keyword evidence="5" id="KW-1185">Reference proteome</keyword>
<evidence type="ECO:0000256" key="2">
    <source>
        <dbReference type="ARBA" id="ARBA00022729"/>
    </source>
</evidence>
<comment type="caution">
    <text evidence="4">The sequence shown here is derived from an EMBL/GenBank/DDBJ whole genome shotgun (WGS) entry which is preliminary data.</text>
</comment>